<dbReference type="GO" id="GO:0008977">
    <property type="term" value="F:prephenate dehydrogenase (NAD+) activity"/>
    <property type="evidence" value="ECO:0007669"/>
    <property type="project" value="InterPro"/>
</dbReference>
<dbReference type="GO" id="GO:0070403">
    <property type="term" value="F:NAD+ binding"/>
    <property type="evidence" value="ECO:0007669"/>
    <property type="project" value="TreeGrafter"/>
</dbReference>
<sequence length="339" mass="37447">MEDLVELRKEIDEVDASIIGLVAKRFTITNEIGNIKRASGLNVHDPEREAYLLKRWAGLGKKYGLEKDISIPILEHLLKFSKAKEAEQIDPKNIVVLGTGSMAAALGMLARSAGHNVYVKGRNREKEKKLAELIGANVLPAREINTDYIILCVPPTAFTKETIKLVSNCHGGALMDISSSKTEYFKKAIKFASESGMKMISTHPLFGLEDAKRGSGIAIITDGKTAKDVEDAASFWTSTGLVAIKMSMDEHEKAMAVSQVLRHAYALGFYDSVSELSNMLKVDYEKACTAKFMQMLENAKAIKSEEWVAAEIAKSNPYSKLVYEIAERNLRKHASSLIF</sequence>
<dbReference type="InterPro" id="IPR036263">
    <property type="entry name" value="Chorismate_II_sf"/>
</dbReference>
<dbReference type="Pfam" id="PF01817">
    <property type="entry name" value="CM_2"/>
    <property type="match status" value="1"/>
</dbReference>
<dbReference type="GO" id="GO:0004106">
    <property type="term" value="F:chorismate mutase activity"/>
    <property type="evidence" value="ECO:0007669"/>
    <property type="project" value="InterPro"/>
</dbReference>
<evidence type="ECO:0000259" key="2">
    <source>
        <dbReference type="PROSITE" id="PS51168"/>
    </source>
</evidence>
<evidence type="ECO:0000256" key="1">
    <source>
        <dbReference type="ARBA" id="ARBA00023002"/>
    </source>
</evidence>
<reference evidence="4 5" key="2">
    <citation type="journal article" date="2010" name="Proc. Natl. Acad. Sci. U.S.A.">
        <title>Enigmatic, ultrasmall, uncultivated Archaea.</title>
        <authorList>
            <person name="Baker B.J."/>
            <person name="Comolli L.R."/>
            <person name="Dick G.J."/>
            <person name="Hauser L.J."/>
            <person name="Hyatt D."/>
            <person name="Dill B.D."/>
            <person name="Land M.L."/>
            <person name="Verberkmoes N.C."/>
            <person name="Hettich R.L."/>
            <person name="Banfield J.F."/>
        </authorList>
    </citation>
    <scope>NUCLEOTIDE SEQUENCE [LARGE SCALE GENOMIC DNA]</scope>
    <source>
        <strain evidence="4">ARMAN-2</strain>
    </source>
</reference>
<dbReference type="InterPro" id="IPR036291">
    <property type="entry name" value="NAD(P)-bd_dom_sf"/>
</dbReference>
<evidence type="ECO:0000313" key="4">
    <source>
        <dbReference type="EMBL" id="EET89751.1"/>
    </source>
</evidence>
<dbReference type="Gene3D" id="3.40.50.720">
    <property type="entry name" value="NAD(P)-binding Rossmann-like Domain"/>
    <property type="match status" value="1"/>
</dbReference>
<organism evidence="4 5">
    <name type="scientific">Candidatus Micrarchaeum acidiphilum ARMAN-2</name>
    <dbReference type="NCBI Taxonomy" id="425595"/>
    <lineage>
        <taxon>Archaea</taxon>
        <taxon>Candidatus Micrarchaeota</taxon>
        <taxon>Candidatus Micrarchaeia</taxon>
        <taxon>Candidatus Micrarchaeales</taxon>
        <taxon>Candidatus Micrarchaeaceae</taxon>
        <taxon>Candidatus Micrarchaeum</taxon>
    </lineage>
</organism>
<gene>
    <name evidence="4" type="ORF">UNLARM2_0869</name>
</gene>
<dbReference type="SUPFAM" id="SSF48600">
    <property type="entry name" value="Chorismate mutase II"/>
    <property type="match status" value="1"/>
</dbReference>
<reference evidence="4 5" key="1">
    <citation type="journal article" date="2009" name="Genome Biol.">
        <title>Community-wide analysis of microbial genome sequence signatures.</title>
        <authorList>
            <person name="Dick G.J."/>
            <person name="Andersson A.F."/>
            <person name="Baker B.J."/>
            <person name="Simmons S.L."/>
            <person name="Thomas B.C."/>
            <person name="Yelton A.P."/>
            <person name="Banfield J.F."/>
        </authorList>
    </citation>
    <scope>NUCLEOTIDE SEQUENCE [LARGE SCALE GENOMIC DNA]</scope>
    <source>
        <strain evidence="4">ARMAN-2</strain>
    </source>
</reference>
<dbReference type="InterPro" id="IPR036979">
    <property type="entry name" value="CM_dom_sf"/>
</dbReference>
<evidence type="ECO:0000259" key="3">
    <source>
        <dbReference type="PROSITE" id="PS51176"/>
    </source>
</evidence>
<proteinExistence type="predicted"/>
<dbReference type="GO" id="GO:0004665">
    <property type="term" value="F:prephenate dehydrogenase (NADP+) activity"/>
    <property type="evidence" value="ECO:0007669"/>
    <property type="project" value="InterPro"/>
</dbReference>
<accession>C7DIH7</accession>
<dbReference type="PROSITE" id="PS51168">
    <property type="entry name" value="CHORISMATE_MUT_2"/>
    <property type="match status" value="1"/>
</dbReference>
<keyword evidence="5" id="KW-1185">Reference proteome</keyword>
<dbReference type="PROSITE" id="PS51176">
    <property type="entry name" value="PDH_ADH"/>
    <property type="match status" value="1"/>
</dbReference>
<evidence type="ECO:0000313" key="5">
    <source>
        <dbReference type="Proteomes" id="UP000332487"/>
    </source>
</evidence>
<dbReference type="GO" id="GO:0046417">
    <property type="term" value="P:chorismate metabolic process"/>
    <property type="evidence" value="ECO:0007669"/>
    <property type="project" value="InterPro"/>
</dbReference>
<dbReference type="PANTHER" id="PTHR21363:SF0">
    <property type="entry name" value="PREPHENATE DEHYDROGENASE [NADP(+)]"/>
    <property type="match status" value="1"/>
</dbReference>
<dbReference type="Proteomes" id="UP000332487">
    <property type="component" value="Unassembled WGS sequence"/>
</dbReference>
<protein>
    <submittedName>
        <fullName evidence="4">Chorismate mutase</fullName>
    </submittedName>
</protein>
<dbReference type="InterPro" id="IPR003099">
    <property type="entry name" value="Prephen_DH"/>
</dbReference>
<dbReference type="SMART" id="SM00830">
    <property type="entry name" value="CM_2"/>
    <property type="match status" value="1"/>
</dbReference>
<feature type="domain" description="Prephenate/arogenate dehydrogenase" evidence="3">
    <location>
        <begin position="92"/>
        <end position="339"/>
    </location>
</feature>
<dbReference type="AlphaFoldDB" id="C7DIH7"/>
<dbReference type="GO" id="GO:0006571">
    <property type="term" value="P:tyrosine biosynthetic process"/>
    <property type="evidence" value="ECO:0007669"/>
    <property type="project" value="InterPro"/>
</dbReference>
<dbReference type="InterPro" id="IPR028939">
    <property type="entry name" value="P5C_Rdtase_cat_N"/>
</dbReference>
<dbReference type="InterPro" id="IPR050812">
    <property type="entry name" value="Preph/Arog_dehydrog"/>
</dbReference>
<dbReference type="InterPro" id="IPR002701">
    <property type="entry name" value="CM_II_prokaryot"/>
</dbReference>
<dbReference type="EMBL" id="GG697241">
    <property type="protein sequence ID" value="EET89751.1"/>
    <property type="molecule type" value="Genomic_DNA"/>
</dbReference>
<dbReference type="Gene3D" id="1.20.59.10">
    <property type="entry name" value="Chorismate mutase"/>
    <property type="match status" value="1"/>
</dbReference>
<name>C7DIH7_MICA2</name>
<keyword evidence="1" id="KW-0560">Oxidoreductase</keyword>
<dbReference type="SUPFAM" id="SSF51735">
    <property type="entry name" value="NAD(P)-binding Rossmann-fold domains"/>
    <property type="match status" value="1"/>
</dbReference>
<feature type="domain" description="Chorismate mutase" evidence="2">
    <location>
        <begin position="1"/>
        <end position="89"/>
    </location>
</feature>
<dbReference type="PANTHER" id="PTHR21363">
    <property type="entry name" value="PREPHENATE DEHYDROGENASE"/>
    <property type="match status" value="1"/>
</dbReference>
<dbReference type="Pfam" id="PF03807">
    <property type="entry name" value="F420_oxidored"/>
    <property type="match status" value="1"/>
</dbReference>